<comment type="subunit">
    <text evidence="11">This enzyme consists of two polypeptide chains, which are synthesized in precursor form from a single polypeptide.</text>
</comment>
<dbReference type="GO" id="GO:0006751">
    <property type="term" value="P:glutathione catabolic process"/>
    <property type="evidence" value="ECO:0007669"/>
    <property type="project" value="UniProtKB-UniRule"/>
</dbReference>
<evidence type="ECO:0000256" key="1">
    <source>
        <dbReference type="ARBA" id="ARBA00001049"/>
    </source>
</evidence>
<name>A0AAP4D5A0_9PROT</name>
<dbReference type="InterPro" id="IPR051792">
    <property type="entry name" value="GGT_bact"/>
</dbReference>
<dbReference type="Pfam" id="PF01019">
    <property type="entry name" value="G_glu_transpept"/>
    <property type="match status" value="1"/>
</dbReference>
<feature type="binding site" evidence="10">
    <location>
        <position position="446"/>
    </location>
    <ligand>
        <name>L-glutamate</name>
        <dbReference type="ChEBI" id="CHEBI:29985"/>
    </ligand>
</feature>
<comment type="catalytic activity">
    <reaction evidence="1 11">
        <text>an S-substituted glutathione + H2O = an S-substituted L-cysteinylglycine + L-glutamate</text>
        <dbReference type="Rhea" id="RHEA:59468"/>
        <dbReference type="ChEBI" id="CHEBI:15377"/>
        <dbReference type="ChEBI" id="CHEBI:29985"/>
        <dbReference type="ChEBI" id="CHEBI:90779"/>
        <dbReference type="ChEBI" id="CHEBI:143103"/>
        <dbReference type="EC" id="3.4.19.13"/>
    </reaction>
</comment>
<feature type="active site" description="Nucleophile" evidence="9">
    <location>
        <position position="406"/>
    </location>
</feature>
<evidence type="ECO:0000256" key="4">
    <source>
        <dbReference type="ARBA" id="ARBA00022679"/>
    </source>
</evidence>
<keyword evidence="14" id="KW-1185">Reference proteome</keyword>
<dbReference type="Proteomes" id="UP001301140">
    <property type="component" value="Unassembled WGS sequence"/>
</dbReference>
<protein>
    <recommendedName>
        <fullName evidence="11">Glutathione hydrolase proenzyme</fullName>
        <ecNumber evidence="11">2.3.2.2</ecNumber>
        <ecNumber evidence="11">3.4.19.13</ecNumber>
    </recommendedName>
    <component>
        <recommendedName>
            <fullName evidence="11">Glutathione hydrolase large chain</fullName>
        </recommendedName>
    </component>
    <component>
        <recommendedName>
            <fullName evidence="11">Glutathione hydrolase small chain</fullName>
        </recommendedName>
    </component>
</protein>
<evidence type="ECO:0000256" key="8">
    <source>
        <dbReference type="ARBA" id="ARBA00047417"/>
    </source>
</evidence>
<evidence type="ECO:0000256" key="9">
    <source>
        <dbReference type="PIRSR" id="PIRSR600101-1"/>
    </source>
</evidence>
<keyword evidence="7 11" id="KW-0012">Acyltransferase</keyword>
<dbReference type="GO" id="GO:0006750">
    <property type="term" value="P:glutathione biosynthetic process"/>
    <property type="evidence" value="ECO:0007669"/>
    <property type="project" value="UniProtKB-KW"/>
</dbReference>
<dbReference type="PANTHER" id="PTHR43199:SF1">
    <property type="entry name" value="GLUTATHIONE HYDROLASE PROENZYME"/>
    <property type="match status" value="1"/>
</dbReference>
<comment type="catalytic activity">
    <reaction evidence="8 11">
        <text>an N-terminal (5-L-glutamyl)-[peptide] + an alpha-amino acid = 5-L-glutamyl amino acid + an N-terminal L-alpha-aminoacyl-[peptide]</text>
        <dbReference type="Rhea" id="RHEA:23904"/>
        <dbReference type="Rhea" id="RHEA-COMP:9780"/>
        <dbReference type="Rhea" id="RHEA-COMP:9795"/>
        <dbReference type="ChEBI" id="CHEBI:77644"/>
        <dbReference type="ChEBI" id="CHEBI:78597"/>
        <dbReference type="ChEBI" id="CHEBI:78599"/>
        <dbReference type="ChEBI" id="CHEBI:78608"/>
        <dbReference type="EC" id="2.3.2.2"/>
    </reaction>
</comment>
<proteinExistence type="inferred from homology"/>
<keyword evidence="11" id="KW-0317">Glutathione biosynthesis</keyword>
<dbReference type="EMBL" id="JARGEQ010000092">
    <property type="protein sequence ID" value="MDF1586719.1"/>
    <property type="molecule type" value="Genomic_DNA"/>
</dbReference>
<dbReference type="EC" id="3.4.19.13" evidence="11"/>
<comment type="catalytic activity">
    <reaction evidence="2 11">
        <text>glutathione + H2O = L-cysteinylglycine + L-glutamate</text>
        <dbReference type="Rhea" id="RHEA:28807"/>
        <dbReference type="ChEBI" id="CHEBI:15377"/>
        <dbReference type="ChEBI" id="CHEBI:29985"/>
        <dbReference type="ChEBI" id="CHEBI:57925"/>
        <dbReference type="ChEBI" id="CHEBI:61694"/>
        <dbReference type="EC" id="3.4.19.13"/>
    </reaction>
</comment>
<comment type="caution">
    <text evidence="13">The sequence shown here is derived from an EMBL/GenBank/DDBJ whole genome shotgun (WGS) entry which is preliminary data.</text>
</comment>
<organism evidence="13 14">
    <name type="scientific">Marinimicrococcus flavescens</name>
    <dbReference type="NCBI Taxonomy" id="3031815"/>
    <lineage>
        <taxon>Bacteria</taxon>
        <taxon>Pseudomonadati</taxon>
        <taxon>Pseudomonadota</taxon>
        <taxon>Alphaproteobacteria</taxon>
        <taxon>Geminicoccales</taxon>
        <taxon>Geminicoccaceae</taxon>
        <taxon>Marinimicrococcus</taxon>
    </lineage>
</organism>
<accession>A0AAP4D5A0</accession>
<dbReference type="Gene3D" id="1.10.246.130">
    <property type="match status" value="1"/>
</dbReference>
<feature type="binding site" evidence="10">
    <location>
        <begin position="470"/>
        <end position="471"/>
    </location>
    <ligand>
        <name>L-glutamate</name>
        <dbReference type="ChEBI" id="CHEBI:29985"/>
    </ligand>
</feature>
<evidence type="ECO:0000256" key="5">
    <source>
        <dbReference type="ARBA" id="ARBA00022801"/>
    </source>
</evidence>
<dbReference type="Gene3D" id="3.60.20.40">
    <property type="match status" value="1"/>
</dbReference>
<dbReference type="InterPro" id="IPR000101">
    <property type="entry name" value="GGT_peptidase"/>
</dbReference>
<comment type="PTM">
    <text evidence="11">Cleaved by autocatalysis into a large and a small subunit.</text>
</comment>
<keyword evidence="6 11" id="KW-0865">Zymogen</keyword>
<dbReference type="InterPro" id="IPR043137">
    <property type="entry name" value="GGT_ssub_C"/>
</dbReference>
<dbReference type="PANTHER" id="PTHR43199">
    <property type="entry name" value="GLUTATHIONE HYDROLASE"/>
    <property type="match status" value="1"/>
</dbReference>
<dbReference type="RefSeq" id="WP_327789137.1">
    <property type="nucleotide sequence ID" value="NZ_JARGEQ010000092.1"/>
</dbReference>
<feature type="binding site" evidence="10">
    <location>
        <position position="493"/>
    </location>
    <ligand>
        <name>L-glutamate</name>
        <dbReference type="ChEBI" id="CHEBI:29985"/>
    </ligand>
</feature>
<evidence type="ECO:0000256" key="12">
    <source>
        <dbReference type="SAM" id="SignalP"/>
    </source>
</evidence>
<evidence type="ECO:0000256" key="6">
    <source>
        <dbReference type="ARBA" id="ARBA00023145"/>
    </source>
</evidence>
<evidence type="ECO:0000256" key="11">
    <source>
        <dbReference type="RuleBase" id="RU368036"/>
    </source>
</evidence>
<evidence type="ECO:0000256" key="7">
    <source>
        <dbReference type="ARBA" id="ARBA00023315"/>
    </source>
</evidence>
<comment type="pathway">
    <text evidence="11">Sulfur metabolism; glutathione metabolism.</text>
</comment>
<sequence length="586" mass="61718">MHHNALFRQLPPRALAALLCLAAPALAQAPPPPEQASPRAEKTLAAADRHMVASAHPSATRAGLEVLRNGGSAADAAVAVQMVLNLVEPQSSGIGGGAFMLHWDAASGELVTLDGRETAPAAAGLDLFLEADGTPMGFWDAVIGGRSVGTPGTLRLLERAHERWGRKEWAQLLQPAIELAENGFEISPRLAAAIAENQERGPDRFAAARAYFYDESGAPLPAGTLLKNPDFAETLRTIAKDGADAFYEGPIARDIVATVRGAESNPGLLSAEDLKGYEVVERPAVCLPYRAFEVCGMGPPSSGGLAVGQILGLLEHVDMRGLGPTADGIHMLLEASRLAFADRDTYVADSDFVRVPVAGMIDPAYLTSRAQLLGLDASIGLAQAGNPPWRDRELRAADTSRTERGTSHFVVVDGDGNAVSMTTTIESGFGSRLMVRGFLLNNELTDFSFAPEKNGRPIANRVESGKRPRSSMAPTMVFDAEGAPFLLVGSPGGSRIIGYVAQTLVGVLDWGMDVQQAIDMGRVINRNGDSELEAGTPVAALEEALAARGHTVKQREQASGLHAVMLADGKLLGGADPRREGLALGD</sequence>
<feature type="chain" id="PRO_5042932839" description="Glutathione hydrolase proenzyme" evidence="12">
    <location>
        <begin position="28"/>
        <end position="586"/>
    </location>
</feature>
<feature type="binding site" evidence="10">
    <location>
        <position position="116"/>
    </location>
    <ligand>
        <name>L-glutamate</name>
        <dbReference type="ChEBI" id="CHEBI:29985"/>
    </ligand>
</feature>
<evidence type="ECO:0000256" key="10">
    <source>
        <dbReference type="PIRSR" id="PIRSR600101-2"/>
    </source>
</evidence>
<keyword evidence="4 11" id="KW-0808">Transferase</keyword>
<dbReference type="GO" id="GO:0103068">
    <property type="term" value="F:leukotriene C4 gamma-glutamyl transferase activity"/>
    <property type="evidence" value="ECO:0007669"/>
    <property type="project" value="UniProtKB-EC"/>
</dbReference>
<dbReference type="InterPro" id="IPR029055">
    <property type="entry name" value="Ntn_hydrolases_N"/>
</dbReference>
<dbReference type="InterPro" id="IPR043138">
    <property type="entry name" value="GGT_lsub"/>
</dbReference>
<keyword evidence="12" id="KW-0732">Signal</keyword>
<dbReference type="PRINTS" id="PR01210">
    <property type="entry name" value="GGTRANSPTASE"/>
</dbReference>
<evidence type="ECO:0000313" key="14">
    <source>
        <dbReference type="Proteomes" id="UP001301140"/>
    </source>
</evidence>
<dbReference type="AlphaFoldDB" id="A0AAP4D5A0"/>
<gene>
    <name evidence="13" type="primary">ggt</name>
    <name evidence="13" type="ORF">PZ740_10035</name>
</gene>
<evidence type="ECO:0000256" key="3">
    <source>
        <dbReference type="ARBA" id="ARBA00009381"/>
    </source>
</evidence>
<dbReference type="EC" id="2.3.2.2" evidence="11"/>
<dbReference type="NCBIfam" id="TIGR00066">
    <property type="entry name" value="g_glut_trans"/>
    <property type="match status" value="1"/>
</dbReference>
<evidence type="ECO:0000256" key="2">
    <source>
        <dbReference type="ARBA" id="ARBA00001089"/>
    </source>
</evidence>
<feature type="signal peptide" evidence="12">
    <location>
        <begin position="1"/>
        <end position="27"/>
    </location>
</feature>
<comment type="similarity">
    <text evidence="3 11">Belongs to the gamma-glutamyltransferase family.</text>
</comment>
<reference evidence="13 14" key="1">
    <citation type="submission" date="2023-03" db="EMBL/GenBank/DDBJ databases">
        <title>YIM 152171 draft genome.</title>
        <authorList>
            <person name="Yang Z."/>
        </authorList>
    </citation>
    <scope>NUCLEOTIDE SEQUENCE [LARGE SCALE GENOMIC DNA]</scope>
    <source>
        <strain evidence="13 14">YIM 152171</strain>
    </source>
</reference>
<dbReference type="SUPFAM" id="SSF56235">
    <property type="entry name" value="N-terminal nucleophile aminohydrolases (Ntn hydrolases)"/>
    <property type="match status" value="1"/>
</dbReference>
<dbReference type="GO" id="GO:0036374">
    <property type="term" value="F:glutathione hydrolase activity"/>
    <property type="evidence" value="ECO:0007669"/>
    <property type="project" value="UniProtKB-UniRule"/>
</dbReference>
<keyword evidence="5 11" id="KW-0378">Hydrolase</keyword>
<evidence type="ECO:0000313" key="13">
    <source>
        <dbReference type="EMBL" id="MDF1586719.1"/>
    </source>
</evidence>